<keyword evidence="3" id="KW-0158">Chromosome</keyword>
<dbReference type="PROSITE" id="PS50090">
    <property type="entry name" value="MYB_LIKE"/>
    <property type="match status" value="1"/>
</dbReference>
<dbReference type="OMA" id="HQTIRMA"/>
<accession>A0A8T2Q1G7</accession>
<dbReference type="InterPro" id="IPR036390">
    <property type="entry name" value="WH_DNA-bd_sf"/>
</dbReference>
<keyword evidence="8" id="KW-0539">Nucleus</keyword>
<feature type="domain" description="HTH myb-type" evidence="12">
    <location>
        <begin position="1"/>
        <end position="61"/>
    </location>
</feature>
<evidence type="ECO:0000256" key="10">
    <source>
        <dbReference type="SAM" id="MobiDB-lite"/>
    </source>
</evidence>
<evidence type="ECO:0000256" key="4">
    <source>
        <dbReference type="ARBA" id="ARBA00023015"/>
    </source>
</evidence>
<dbReference type="InterPro" id="IPR044597">
    <property type="entry name" value="SMH1-6"/>
</dbReference>
<evidence type="ECO:0000256" key="3">
    <source>
        <dbReference type="ARBA" id="ARBA00022454"/>
    </source>
</evidence>
<evidence type="ECO:0000313" key="15">
    <source>
        <dbReference type="Proteomes" id="UP000825935"/>
    </source>
</evidence>
<name>A0A8T2Q1G7_CERRI</name>
<dbReference type="AlphaFoldDB" id="A0A8T2Q1G7"/>
<dbReference type="GO" id="GO:0003691">
    <property type="term" value="F:double-stranded telomeric DNA binding"/>
    <property type="evidence" value="ECO:0007669"/>
    <property type="project" value="InterPro"/>
</dbReference>
<evidence type="ECO:0000256" key="7">
    <source>
        <dbReference type="ARBA" id="ARBA00023163"/>
    </source>
</evidence>
<keyword evidence="15" id="KW-1185">Reference proteome</keyword>
<dbReference type="EMBL" id="CM035443">
    <property type="protein sequence ID" value="KAH7277712.1"/>
    <property type="molecule type" value="Genomic_DNA"/>
</dbReference>
<feature type="region of interest" description="Disordered" evidence="10">
    <location>
        <begin position="213"/>
        <end position="247"/>
    </location>
</feature>
<dbReference type="SUPFAM" id="SSF46785">
    <property type="entry name" value="Winged helix' DNA-binding domain"/>
    <property type="match status" value="1"/>
</dbReference>
<dbReference type="Pfam" id="PF00249">
    <property type="entry name" value="Myb_DNA-binding"/>
    <property type="match status" value="1"/>
</dbReference>
<dbReference type="InterPro" id="IPR009057">
    <property type="entry name" value="Homeodomain-like_sf"/>
</dbReference>
<evidence type="ECO:0000256" key="1">
    <source>
        <dbReference type="ARBA" id="ARBA00004286"/>
    </source>
</evidence>
<keyword evidence="7" id="KW-0804">Transcription</keyword>
<dbReference type="GO" id="GO:0000786">
    <property type="term" value="C:nucleosome"/>
    <property type="evidence" value="ECO:0007669"/>
    <property type="project" value="InterPro"/>
</dbReference>
<dbReference type="SMART" id="SM00526">
    <property type="entry name" value="H15"/>
    <property type="match status" value="1"/>
</dbReference>
<dbReference type="InterPro" id="IPR001005">
    <property type="entry name" value="SANT/Myb"/>
</dbReference>
<dbReference type="PROSITE" id="PS51294">
    <property type="entry name" value="HTH_MYB"/>
    <property type="match status" value="1"/>
</dbReference>
<dbReference type="InterPro" id="IPR005818">
    <property type="entry name" value="Histone_H1/H5_H15"/>
</dbReference>
<evidence type="ECO:0000256" key="6">
    <source>
        <dbReference type="ARBA" id="ARBA00023125"/>
    </source>
</evidence>
<dbReference type="PROSITE" id="PS51504">
    <property type="entry name" value="H15"/>
    <property type="match status" value="1"/>
</dbReference>
<evidence type="ECO:0008006" key="16">
    <source>
        <dbReference type="Google" id="ProtNLM"/>
    </source>
</evidence>
<proteinExistence type="predicted"/>
<keyword evidence="5 9" id="KW-0175">Coiled coil</keyword>
<dbReference type="FunFam" id="1.10.10.60:FF:000168">
    <property type="entry name" value="Telomere repeat-binding factor 1"/>
    <property type="match status" value="1"/>
</dbReference>
<evidence type="ECO:0000256" key="9">
    <source>
        <dbReference type="SAM" id="Coils"/>
    </source>
</evidence>
<comment type="subcellular location">
    <subcellularLocation>
        <location evidence="1">Chromosome</location>
    </subcellularLocation>
    <subcellularLocation>
        <location evidence="2">Nucleus</location>
        <location evidence="2">Nucleolus</location>
    </subcellularLocation>
</comment>
<keyword evidence="6" id="KW-0238">DNA-binding</keyword>
<dbReference type="Gene3D" id="1.10.10.10">
    <property type="entry name" value="Winged helix-like DNA-binding domain superfamily/Winged helix DNA-binding domain"/>
    <property type="match status" value="1"/>
</dbReference>
<feature type="compositionally biased region" description="Basic and acidic residues" evidence="10">
    <location>
        <begin position="213"/>
        <end position="228"/>
    </location>
</feature>
<evidence type="ECO:0000259" key="13">
    <source>
        <dbReference type="PROSITE" id="PS51504"/>
    </source>
</evidence>
<dbReference type="GO" id="GO:0006334">
    <property type="term" value="P:nucleosome assembly"/>
    <property type="evidence" value="ECO:0007669"/>
    <property type="project" value="InterPro"/>
</dbReference>
<evidence type="ECO:0000259" key="11">
    <source>
        <dbReference type="PROSITE" id="PS50090"/>
    </source>
</evidence>
<feature type="coiled-coil region" evidence="9">
    <location>
        <begin position="265"/>
        <end position="318"/>
    </location>
</feature>
<feature type="domain" description="Myb-like" evidence="11">
    <location>
        <begin position="5"/>
        <end position="57"/>
    </location>
</feature>
<keyword evidence="4" id="KW-0805">Transcription regulation</keyword>
<reference evidence="14" key="1">
    <citation type="submission" date="2021-08" db="EMBL/GenBank/DDBJ databases">
        <title>WGS assembly of Ceratopteris richardii.</title>
        <authorList>
            <person name="Marchant D.B."/>
            <person name="Chen G."/>
            <person name="Jenkins J."/>
            <person name="Shu S."/>
            <person name="Leebens-Mack J."/>
            <person name="Grimwood J."/>
            <person name="Schmutz J."/>
            <person name="Soltis P."/>
            <person name="Soltis D."/>
            <person name="Chen Z.-H."/>
        </authorList>
    </citation>
    <scope>NUCLEOTIDE SEQUENCE</scope>
    <source>
        <strain evidence="14">Whitten #5841</strain>
        <tissue evidence="14">Leaf</tissue>
    </source>
</reference>
<dbReference type="OrthoDB" id="608866at2759"/>
<evidence type="ECO:0000256" key="8">
    <source>
        <dbReference type="ARBA" id="ARBA00023242"/>
    </source>
</evidence>
<dbReference type="SUPFAM" id="SSF46689">
    <property type="entry name" value="Homeodomain-like"/>
    <property type="match status" value="1"/>
</dbReference>
<dbReference type="PANTHER" id="PTHR46267">
    <property type="entry name" value="SINGLE MYB HISTONE 4"/>
    <property type="match status" value="1"/>
</dbReference>
<evidence type="ECO:0000313" key="14">
    <source>
        <dbReference type="EMBL" id="KAH7277712.1"/>
    </source>
</evidence>
<dbReference type="Pfam" id="PF00538">
    <property type="entry name" value="Linker_histone"/>
    <property type="match status" value="1"/>
</dbReference>
<evidence type="ECO:0000259" key="12">
    <source>
        <dbReference type="PROSITE" id="PS51294"/>
    </source>
</evidence>
<dbReference type="Gene3D" id="1.10.10.60">
    <property type="entry name" value="Homeodomain-like"/>
    <property type="match status" value="1"/>
</dbReference>
<dbReference type="InterPro" id="IPR017930">
    <property type="entry name" value="Myb_dom"/>
</dbReference>
<organism evidence="14 15">
    <name type="scientific">Ceratopteris richardii</name>
    <name type="common">Triangle waterfern</name>
    <dbReference type="NCBI Taxonomy" id="49495"/>
    <lineage>
        <taxon>Eukaryota</taxon>
        <taxon>Viridiplantae</taxon>
        <taxon>Streptophyta</taxon>
        <taxon>Embryophyta</taxon>
        <taxon>Tracheophyta</taxon>
        <taxon>Polypodiopsida</taxon>
        <taxon>Polypodiidae</taxon>
        <taxon>Polypodiales</taxon>
        <taxon>Pteridineae</taxon>
        <taxon>Pteridaceae</taxon>
        <taxon>Parkerioideae</taxon>
        <taxon>Ceratopteris</taxon>
    </lineage>
</organism>
<evidence type="ECO:0000256" key="2">
    <source>
        <dbReference type="ARBA" id="ARBA00004604"/>
    </source>
</evidence>
<evidence type="ECO:0000256" key="5">
    <source>
        <dbReference type="ARBA" id="ARBA00023054"/>
    </source>
</evidence>
<dbReference type="InterPro" id="IPR036388">
    <property type="entry name" value="WH-like_DNA-bd_sf"/>
</dbReference>
<dbReference type="GO" id="GO:0005730">
    <property type="term" value="C:nucleolus"/>
    <property type="evidence" value="ECO:0007669"/>
    <property type="project" value="UniProtKB-SubCell"/>
</dbReference>
<dbReference type="CDD" id="cd11660">
    <property type="entry name" value="SANT_TRF"/>
    <property type="match status" value="1"/>
</dbReference>
<dbReference type="PANTHER" id="PTHR46267:SF15">
    <property type="entry name" value="WINGED HELIX-TURN-HELIX TRANSCRIPTION REPRESSOR DNA-BINDING PROTEIN-RELATED"/>
    <property type="match status" value="1"/>
</dbReference>
<gene>
    <name evidence="14" type="ORF">KP509_38G003600</name>
</gene>
<feature type="domain" description="H15" evidence="13">
    <location>
        <begin position="121"/>
        <end position="189"/>
    </location>
</feature>
<protein>
    <recommendedName>
        <fullName evidence="16">MYB transcription factor</fullName>
    </recommendedName>
</protein>
<sequence length="337" mass="36021">MGAPKQKWTSAEEAALRAGVKKHGLGKWRAIQKDPEFTFLLATRSNVDLKDKWRNMNIGVAGYVSREKSKSSSKIKAITAADEPISPLPLALISGDTSAEDSCAALDAHVSSESPREAKALGPRFAGMVIDAIADLNSPSGVSSSDIASTIEANNMVPMNFRRLLRSKLKDMVKDGALLKIRDNYKVNSPDQSEGYENSDIVARKRLRSGMKDRSLNLADDKRSRDDGVSDLTIRPSSKHNMKNARADRSVEKAMLDVDYARFKLKTAEEAARAAAVAMAEAEAAAAAAEKAAKKAKAAEAEAEAAEIAAEVAALAARPPRKARTTDLSMGGVAVAV</sequence>
<comment type="caution">
    <text evidence="14">The sequence shown here is derived from an EMBL/GenBank/DDBJ whole genome shotgun (WGS) entry which is preliminary data.</text>
</comment>
<dbReference type="SMART" id="SM00717">
    <property type="entry name" value="SANT"/>
    <property type="match status" value="1"/>
</dbReference>
<dbReference type="Proteomes" id="UP000825935">
    <property type="component" value="Chromosome 38"/>
</dbReference>